<dbReference type="EMBL" id="VCIW01000014">
    <property type="protein sequence ID" value="TLS50557.1"/>
    <property type="molecule type" value="Genomic_DNA"/>
</dbReference>
<dbReference type="Gene3D" id="2.60.40.1240">
    <property type="match status" value="1"/>
</dbReference>
<proteinExistence type="predicted"/>
<dbReference type="RefSeq" id="WP_138195924.1">
    <property type="nucleotide sequence ID" value="NZ_VCIW01000014.1"/>
</dbReference>
<dbReference type="InterPro" id="IPR029050">
    <property type="entry name" value="Immunoprotect_excell_Ig-like"/>
</dbReference>
<keyword evidence="4" id="KW-1185">Reference proteome</keyword>
<dbReference type="AlphaFoldDB" id="A0A5R9G2G9"/>
<reference evidence="3 4" key="1">
    <citation type="submission" date="2019-05" db="EMBL/GenBank/DDBJ databases">
        <authorList>
            <person name="Narsing Rao M.P."/>
            <person name="Li W.J."/>
        </authorList>
    </citation>
    <scope>NUCLEOTIDE SEQUENCE [LARGE SCALE GENOMIC DNA]</scope>
    <source>
        <strain evidence="3 4">SYSU_K30003</strain>
    </source>
</reference>
<accession>A0A5R9G2G9</accession>
<keyword evidence="1 2" id="KW-0732">Signal</keyword>
<evidence type="ECO:0008006" key="5">
    <source>
        <dbReference type="Google" id="ProtNLM"/>
    </source>
</evidence>
<evidence type="ECO:0000256" key="1">
    <source>
        <dbReference type="ARBA" id="ARBA00022729"/>
    </source>
</evidence>
<feature type="chain" id="PRO_5024317959" description="DUF11 domain-containing protein" evidence="2">
    <location>
        <begin position="30"/>
        <end position="584"/>
    </location>
</feature>
<comment type="caution">
    <text evidence="3">The sequence shown here is derived from an EMBL/GenBank/DDBJ whole genome shotgun (WGS) entry which is preliminary data.</text>
</comment>
<sequence length="584" mass="62548">MKYWGKPVVLAFLSAAVLVSGAGIGTAGAAETGTNAAAATQKAEPTYKVNASLRTEAKSVAMQRTATGISVAAVLRLKNVTGSVARVPDYELHVHTSDGVSYRLDASATNARSVRPQAEIEVSFMANVDGVDALDIASLRWVDVNKYVYPKKETVIVELPASGSVWTGIGAKVSGVAEAAWGQPFEIKALKSPLRYTAVAVNEQSSETGLSTVLKLLVQNPSAVKQSVPALTIEGHDGKEAFVGQRAEAGDIVLLPGEDTFIHMVLPKKPNSTFKNVVFSTTETFVSMASGTPQPNAYSVGRVSLALPAKSTAAFTAPRYTLGENVDVSKFSDAIPKEVKVALVEMSMHETTGASYQTVVAKVRVENEGNKALPIPPLLAELQSSEGYQYVGTRQSNAPTQVLPGLATVVAYTFTVPSSETGKDVTLKLQEPVVTASGAAYRSDLAAVKLDVEQPGSDRTFSFYPYTVQVKSKHLAWMYNIATGYSYKLKLNLEIQQDEQVVTDRDFSLMEIEIVDGLGRAVGSTELSFVNSLPNGNRRLLSGETVVNFANLNTEQAENQLTIRIYESIQTPTGTVRRLITSIK</sequence>
<evidence type="ECO:0000313" key="3">
    <source>
        <dbReference type="EMBL" id="TLS50557.1"/>
    </source>
</evidence>
<evidence type="ECO:0000256" key="2">
    <source>
        <dbReference type="SAM" id="SignalP"/>
    </source>
</evidence>
<evidence type="ECO:0000313" key="4">
    <source>
        <dbReference type="Proteomes" id="UP000309676"/>
    </source>
</evidence>
<organism evidence="3 4">
    <name type="scientific">Paenibacillus antri</name>
    <dbReference type="NCBI Taxonomy" id="2582848"/>
    <lineage>
        <taxon>Bacteria</taxon>
        <taxon>Bacillati</taxon>
        <taxon>Bacillota</taxon>
        <taxon>Bacilli</taxon>
        <taxon>Bacillales</taxon>
        <taxon>Paenibacillaceae</taxon>
        <taxon>Paenibacillus</taxon>
    </lineage>
</organism>
<feature type="signal peptide" evidence="2">
    <location>
        <begin position="1"/>
        <end position="29"/>
    </location>
</feature>
<protein>
    <recommendedName>
        <fullName evidence="5">DUF11 domain-containing protein</fullName>
    </recommendedName>
</protein>
<dbReference type="OrthoDB" id="2545931at2"/>
<name>A0A5R9G2G9_9BACL</name>
<gene>
    <name evidence="3" type="ORF">FE782_19530</name>
</gene>
<dbReference type="Proteomes" id="UP000309676">
    <property type="component" value="Unassembled WGS sequence"/>
</dbReference>